<proteinExistence type="predicted"/>
<organism evidence="2 3">
    <name type="scientific">Crossiella cryophila</name>
    <dbReference type="NCBI Taxonomy" id="43355"/>
    <lineage>
        <taxon>Bacteria</taxon>
        <taxon>Bacillati</taxon>
        <taxon>Actinomycetota</taxon>
        <taxon>Actinomycetes</taxon>
        <taxon>Pseudonocardiales</taxon>
        <taxon>Pseudonocardiaceae</taxon>
        <taxon>Crossiella</taxon>
    </lineage>
</organism>
<evidence type="ECO:0000313" key="3">
    <source>
        <dbReference type="Proteomes" id="UP000533598"/>
    </source>
</evidence>
<feature type="compositionally biased region" description="Low complexity" evidence="1">
    <location>
        <begin position="691"/>
        <end position="700"/>
    </location>
</feature>
<sequence length="961" mass="102779">MSVQLAFGLAAGAGLRCWLPTSGGRLAPRPAEDRAGAHPPGAPVAIGPAEAGPEAVREACRQLILLLDKGPEAAAAGVDLGGGFTSARLAGAHGDRRDAVLAALRVLGTDGADRLGDRTARLVALFGPSATKRVGAAAHAAVTEERWAALGLAAAASDLLGPEQLERLLELRAPDGIDPFPRGAASTLAGHLSLALSGYPQPRRLALILSLWEEVCARLVKRQRLAGLASTQTKADRIEKLRTRHQDYFNTAILRQATYALGNSMTLATAARWQPPRWWATWELTWLLHDAIASTALLRFARTVFDEGLAAAAEKHRGELLAADSLLDEETRSNAARRQEGVYSHPARPGCYVHQVLQLLEPGRAITPKTETAVRTRIAMARNYGEVVIDAVTQHLPTFERQYLHHCWNRQQRWQAGHLRRWRAAAGYTRAPGGWEQPPLEDSHAKELTQPLAQRLAANPDADPVTVEEPHDLLWYADLADALAPFDGHESATAVPGESMPELSYAGPPPGQEQPRPDSVPLAVAAVAQLVAFGAKPPPRCRSWTELAEGVSAAAVIAEASVGAFPIPAEVSTVDKQVIPGADLVVELGREPRQLAAWSGYMGNCIGDAWYADLARSGQCVLMALRDPVQDRILANLDIRRQTGGWHVSDLRARFNDSLDADLVAHIKTWVAALPAPAPPEPEPLEPAPPTRARGGSRRTAAARLPADLTRGLAAEVERELASTAVAAARRTYVVLARGLGRAGHPADFEPEAAVIALKRLRPAEHVDLVRTALATGLGASALWHATRVRPLTTAVGRLDPAQREYDRVATLTGPGPLPRSLRALVRRAAITPAHAMDEVARAIRTAIGALAHDEILARSVARRPAPELVCALAIAATCASPSTMEGLVRVSEPKKVTVPGFPASTLFDEDGPWQRALPSAAELGAPVRDFAERIAEHGLLIPSALLGKGGWPALWQRAHR</sequence>
<name>A0A7W7FTY3_9PSEU</name>
<evidence type="ECO:0000256" key="1">
    <source>
        <dbReference type="SAM" id="MobiDB-lite"/>
    </source>
</evidence>
<feature type="compositionally biased region" description="Pro residues" evidence="1">
    <location>
        <begin position="676"/>
        <end position="690"/>
    </location>
</feature>
<feature type="region of interest" description="Disordered" evidence="1">
    <location>
        <begin position="675"/>
        <end position="700"/>
    </location>
</feature>
<evidence type="ECO:0000313" key="2">
    <source>
        <dbReference type="EMBL" id="MBB4678666.1"/>
    </source>
</evidence>
<dbReference type="Proteomes" id="UP000533598">
    <property type="component" value="Unassembled WGS sequence"/>
</dbReference>
<dbReference type="RefSeq" id="WP_185004511.1">
    <property type="nucleotide sequence ID" value="NZ_JACHMH010000001.1"/>
</dbReference>
<accession>A0A7W7FTY3</accession>
<reference evidence="2 3" key="1">
    <citation type="submission" date="2020-08" db="EMBL/GenBank/DDBJ databases">
        <title>Sequencing the genomes of 1000 actinobacteria strains.</title>
        <authorList>
            <person name="Klenk H.-P."/>
        </authorList>
    </citation>
    <scope>NUCLEOTIDE SEQUENCE [LARGE SCALE GENOMIC DNA]</scope>
    <source>
        <strain evidence="2 3">DSM 44230</strain>
    </source>
</reference>
<gene>
    <name evidence="2" type="ORF">HNR67_004784</name>
</gene>
<dbReference type="AlphaFoldDB" id="A0A7W7FTY3"/>
<feature type="region of interest" description="Disordered" evidence="1">
    <location>
        <begin position="489"/>
        <end position="518"/>
    </location>
</feature>
<protein>
    <submittedName>
        <fullName evidence="2">Uncharacterized protein</fullName>
    </submittedName>
</protein>
<keyword evidence="3" id="KW-1185">Reference proteome</keyword>
<dbReference type="EMBL" id="JACHMH010000001">
    <property type="protein sequence ID" value="MBB4678666.1"/>
    <property type="molecule type" value="Genomic_DNA"/>
</dbReference>
<comment type="caution">
    <text evidence="2">The sequence shown here is derived from an EMBL/GenBank/DDBJ whole genome shotgun (WGS) entry which is preliminary data.</text>
</comment>